<dbReference type="Proteomes" id="UP000501926">
    <property type="component" value="Chromosome"/>
</dbReference>
<proteinExistence type="predicted"/>
<name>A0A6G7GPH8_KUEST</name>
<evidence type="ECO:0000313" key="1">
    <source>
        <dbReference type="EMBL" id="QII11209.1"/>
    </source>
</evidence>
<dbReference type="AlphaFoldDB" id="A0A6G7GPH8"/>
<reference evidence="1 2" key="1">
    <citation type="submission" date="2020-02" db="EMBL/GenBank/DDBJ databases">
        <title>Newly sequenced genome of strain CSTR1 showed variability in Candidatus Kuenenia stuttgartiensis genomes.</title>
        <authorList>
            <person name="Ding C."/>
            <person name="Adrian L."/>
        </authorList>
    </citation>
    <scope>NUCLEOTIDE SEQUENCE [LARGE SCALE GENOMIC DNA]</scope>
    <source>
        <strain evidence="1 2">CSTR1</strain>
    </source>
</reference>
<accession>A0A6G7GPH8</accession>
<gene>
    <name evidence="1" type="ORF">KsCSTR_18300</name>
</gene>
<dbReference type="EMBL" id="CP049055">
    <property type="protein sequence ID" value="QII11209.1"/>
    <property type="molecule type" value="Genomic_DNA"/>
</dbReference>
<dbReference type="RefSeq" id="WP_164994777.1">
    <property type="nucleotide sequence ID" value="NZ_CP049055.1"/>
</dbReference>
<evidence type="ECO:0000313" key="2">
    <source>
        <dbReference type="Proteomes" id="UP000501926"/>
    </source>
</evidence>
<sequence>MGKKTKNIVMPGQRQLPGLAEFLLLAKEDASGPGSYDIETRLKEEASLALRKCPYSRYEVAARMSEMLGQEITKTMLDNRTAESKESHLWPAAWLAPFAHITGHHEQLCIVNRLARIPAAETEKIVEMEIKRLEAIVTEEQKKIEDLRRMKGLIVKNGKR</sequence>
<organism evidence="1 2">
    <name type="scientific">Kuenenia stuttgartiensis</name>
    <dbReference type="NCBI Taxonomy" id="174633"/>
    <lineage>
        <taxon>Bacteria</taxon>
        <taxon>Pseudomonadati</taxon>
        <taxon>Planctomycetota</taxon>
        <taxon>Candidatus Brocadiia</taxon>
        <taxon>Candidatus Brocadiales</taxon>
        <taxon>Candidatus Brocadiaceae</taxon>
        <taxon>Candidatus Kuenenia</taxon>
    </lineage>
</organism>
<protein>
    <submittedName>
        <fullName evidence="1">Uncharacterized protein</fullName>
    </submittedName>
</protein>